<dbReference type="AlphaFoldDB" id="A0A4P7AHX6"/>
<gene>
    <name evidence="2" type="ORF">SGLAD_v1c00870</name>
</gene>
<feature type="transmembrane region" description="Helical" evidence="1">
    <location>
        <begin position="134"/>
        <end position="153"/>
    </location>
</feature>
<evidence type="ECO:0000256" key="1">
    <source>
        <dbReference type="SAM" id="Phobius"/>
    </source>
</evidence>
<keyword evidence="1" id="KW-1133">Transmembrane helix</keyword>
<accession>A0A4P7AHX6</accession>
<proteinExistence type="predicted"/>
<feature type="transmembrane region" description="Helical" evidence="1">
    <location>
        <begin position="73"/>
        <end position="98"/>
    </location>
</feature>
<dbReference type="Proteomes" id="UP000294309">
    <property type="component" value="Chromosome"/>
</dbReference>
<dbReference type="RefSeq" id="WP_134297090.1">
    <property type="nucleotide sequence ID" value="NZ_CP038013.1"/>
</dbReference>
<sequence>MTNFYLITNIIGFIGVATLFIAALALEKFSFKKISIRHITVMATFGAASVVLTNLVGYNIPILGNIRLAFGDWIIFLLGMAFGPLCGVISAISIDTLGNIIPNSFGYHSGYMMNKAVLGLCGALVFLFKKDNLIILKTVLFYAIPYTLQSLLLNQIWMMSWRGVSAWLDIVPKLIKLPIALTIYISVSFSAFKVLQKLLDKWQTDGIWCFKNKYFNNVKLELQ</sequence>
<dbReference type="NCBIfam" id="TIGR04518">
    <property type="entry name" value="ECF_S_folT_fam"/>
    <property type="match status" value="1"/>
</dbReference>
<keyword evidence="3" id="KW-1185">Reference proteome</keyword>
<dbReference type="KEGG" id="sgq:SGLAD_v1c00870"/>
<protein>
    <submittedName>
        <fullName evidence="2">Folate family ECF transporter S component</fullName>
    </submittedName>
</protein>
<dbReference type="InterPro" id="IPR030949">
    <property type="entry name" value="ECF_S_folate_fam"/>
</dbReference>
<feature type="transmembrane region" description="Helical" evidence="1">
    <location>
        <begin position="174"/>
        <end position="192"/>
    </location>
</feature>
<keyword evidence="1" id="KW-0472">Membrane</keyword>
<organism evidence="2 3">
    <name type="scientific">Spiroplasma gladiatoris</name>
    <dbReference type="NCBI Taxonomy" id="2143"/>
    <lineage>
        <taxon>Bacteria</taxon>
        <taxon>Bacillati</taxon>
        <taxon>Mycoplasmatota</taxon>
        <taxon>Mollicutes</taxon>
        <taxon>Entomoplasmatales</taxon>
        <taxon>Spiroplasmataceae</taxon>
        <taxon>Spiroplasma</taxon>
    </lineage>
</organism>
<keyword evidence="1" id="KW-0812">Transmembrane</keyword>
<evidence type="ECO:0000313" key="3">
    <source>
        <dbReference type="Proteomes" id="UP000294309"/>
    </source>
</evidence>
<dbReference type="EMBL" id="CP038013">
    <property type="protein sequence ID" value="QBQ07288.1"/>
    <property type="molecule type" value="Genomic_DNA"/>
</dbReference>
<feature type="transmembrane region" description="Helical" evidence="1">
    <location>
        <begin position="38"/>
        <end position="61"/>
    </location>
</feature>
<reference evidence="2 3" key="1">
    <citation type="submission" date="2019-03" db="EMBL/GenBank/DDBJ databases">
        <title>Complete genome sequence of Spiroplasma gladiatoris TG-1 (DSM 22552).</title>
        <authorList>
            <person name="Lin Y.-C."/>
            <person name="Chou L."/>
            <person name="Kuo C.-H."/>
        </authorList>
    </citation>
    <scope>NUCLEOTIDE SEQUENCE [LARGE SCALE GENOMIC DNA]</scope>
    <source>
        <strain evidence="2 3">TG-1</strain>
    </source>
</reference>
<evidence type="ECO:0000313" key="2">
    <source>
        <dbReference type="EMBL" id="QBQ07288.1"/>
    </source>
</evidence>
<dbReference type="Gene3D" id="1.10.1760.20">
    <property type="match status" value="1"/>
</dbReference>
<name>A0A4P7AHX6_9MOLU</name>
<dbReference type="OrthoDB" id="400439at2"/>
<feature type="transmembrane region" description="Helical" evidence="1">
    <location>
        <begin position="6"/>
        <end position="26"/>
    </location>
</feature>
<feature type="transmembrane region" description="Helical" evidence="1">
    <location>
        <begin position="110"/>
        <end position="128"/>
    </location>
</feature>